<dbReference type="AlphaFoldDB" id="A0AA88RFF6"/>
<reference evidence="4" key="1">
    <citation type="submission" date="2022-12" db="EMBL/GenBank/DDBJ databases">
        <title>Draft genome assemblies for two species of Escallonia (Escalloniales).</title>
        <authorList>
            <person name="Chanderbali A."/>
            <person name="Dervinis C."/>
            <person name="Anghel I."/>
            <person name="Soltis D."/>
            <person name="Soltis P."/>
            <person name="Zapata F."/>
        </authorList>
    </citation>
    <scope>NUCLEOTIDE SEQUENCE</scope>
    <source>
        <strain evidence="4">UCBG92.1500</strain>
        <tissue evidence="4">Leaf</tissue>
    </source>
</reference>
<sequence>MSSELSRGYDAVVEVGLEVDKISEEVTALKETVHGGVEVDEKDIVALLELLMRQLVKLDGIDAQGDGKTQRKMELMEVSGPVASSFTLRKYLDQVRHVQGLVDTLDKLKARNSYLCNRKKSAQCETSESGVGSVHAPSLTPAELQTPPQDIETPLTRVPSDGGLGASTTVQTLMRTSSVQPIPTVQAAGSQGLTPSTIDMVSRERSSPRVVRWREYDIYPENVDILERISAQHPETFQGLVAMSSIMQGMSLNVLATTVADFVIQFSLLTQDSIKEFRRVFVDLEHMGFNIDWMKHRVNNAEQIRFCGPPYDNYVTSTKRIAEIHSEITSLKGELSIVEARKQDSLDRLQTMFGAEGVSLALGNLGEDLL</sequence>
<feature type="domain" description="BAG" evidence="3">
    <location>
        <begin position="14"/>
        <end position="78"/>
    </location>
</feature>
<comment type="caution">
    <text evidence="4">The sequence shown here is derived from an EMBL/GenBank/DDBJ whole genome shotgun (WGS) entry which is preliminary data.</text>
</comment>
<dbReference type="GO" id="GO:0050821">
    <property type="term" value="P:protein stabilization"/>
    <property type="evidence" value="ECO:0007669"/>
    <property type="project" value="TreeGrafter"/>
</dbReference>
<evidence type="ECO:0000259" key="3">
    <source>
        <dbReference type="Pfam" id="PF02179"/>
    </source>
</evidence>
<name>A0AA88RFF6_9ASTE</name>
<organism evidence="4 5">
    <name type="scientific">Escallonia rubra</name>
    <dbReference type="NCBI Taxonomy" id="112253"/>
    <lineage>
        <taxon>Eukaryota</taxon>
        <taxon>Viridiplantae</taxon>
        <taxon>Streptophyta</taxon>
        <taxon>Embryophyta</taxon>
        <taxon>Tracheophyta</taxon>
        <taxon>Spermatophyta</taxon>
        <taxon>Magnoliopsida</taxon>
        <taxon>eudicotyledons</taxon>
        <taxon>Gunneridae</taxon>
        <taxon>Pentapetalae</taxon>
        <taxon>asterids</taxon>
        <taxon>campanulids</taxon>
        <taxon>Escalloniales</taxon>
        <taxon>Escalloniaceae</taxon>
        <taxon>Escallonia</taxon>
    </lineage>
</organism>
<protein>
    <recommendedName>
        <fullName evidence="3">BAG domain-containing protein</fullName>
    </recommendedName>
</protein>
<proteinExistence type="predicted"/>
<dbReference type="GO" id="GO:0000774">
    <property type="term" value="F:adenyl-nucleotide exchange factor activity"/>
    <property type="evidence" value="ECO:0007669"/>
    <property type="project" value="TreeGrafter"/>
</dbReference>
<evidence type="ECO:0000256" key="1">
    <source>
        <dbReference type="ARBA" id="ARBA00023186"/>
    </source>
</evidence>
<dbReference type="InterPro" id="IPR036533">
    <property type="entry name" value="BAG_dom_sf"/>
</dbReference>
<keyword evidence="5" id="KW-1185">Reference proteome</keyword>
<dbReference type="PANTHER" id="PTHR12329:SF49">
    <property type="entry name" value="BAG FAMILY MOLECULAR CHAPERONE REGULATOR 4-LIKE ISOFORM X1"/>
    <property type="match status" value="1"/>
</dbReference>
<dbReference type="InterPro" id="IPR003103">
    <property type="entry name" value="BAG_domain"/>
</dbReference>
<evidence type="ECO:0000313" key="4">
    <source>
        <dbReference type="EMBL" id="KAK2987922.1"/>
    </source>
</evidence>
<dbReference type="Gene3D" id="1.20.58.120">
    <property type="entry name" value="BAG domain"/>
    <property type="match status" value="1"/>
</dbReference>
<dbReference type="GO" id="GO:0005737">
    <property type="term" value="C:cytoplasm"/>
    <property type="evidence" value="ECO:0007669"/>
    <property type="project" value="TreeGrafter"/>
</dbReference>
<dbReference type="PANTHER" id="PTHR12329">
    <property type="entry name" value="BCL2-ASSOCIATED ATHANOGENE"/>
    <property type="match status" value="1"/>
</dbReference>
<evidence type="ECO:0000313" key="5">
    <source>
        <dbReference type="Proteomes" id="UP001187471"/>
    </source>
</evidence>
<dbReference type="InterPro" id="IPR039773">
    <property type="entry name" value="BAG_chaperone_regulator"/>
</dbReference>
<dbReference type="GO" id="GO:0051087">
    <property type="term" value="F:protein-folding chaperone binding"/>
    <property type="evidence" value="ECO:0007669"/>
    <property type="project" value="InterPro"/>
</dbReference>
<gene>
    <name evidence="4" type="ORF">RJ640_003400</name>
</gene>
<accession>A0AA88RFF6</accession>
<dbReference type="EMBL" id="JAVXUO010000923">
    <property type="protein sequence ID" value="KAK2987922.1"/>
    <property type="molecule type" value="Genomic_DNA"/>
</dbReference>
<dbReference type="Proteomes" id="UP001187471">
    <property type="component" value="Unassembled WGS sequence"/>
</dbReference>
<keyword evidence="1" id="KW-0143">Chaperone</keyword>
<feature type="region of interest" description="Disordered" evidence="2">
    <location>
        <begin position="127"/>
        <end position="148"/>
    </location>
</feature>
<dbReference type="Pfam" id="PF02179">
    <property type="entry name" value="BAG"/>
    <property type="match status" value="1"/>
</dbReference>
<dbReference type="SUPFAM" id="SSF63491">
    <property type="entry name" value="BAG domain"/>
    <property type="match status" value="1"/>
</dbReference>
<evidence type="ECO:0000256" key="2">
    <source>
        <dbReference type="SAM" id="MobiDB-lite"/>
    </source>
</evidence>